<reference evidence="5 6" key="1">
    <citation type="journal article" date="2016" name="Nat. Commun.">
        <title>Thousands of microbial genomes shed light on interconnected biogeochemical processes in an aquifer system.</title>
        <authorList>
            <person name="Anantharaman K."/>
            <person name="Brown C.T."/>
            <person name="Hug L.A."/>
            <person name="Sharon I."/>
            <person name="Castelle C.J."/>
            <person name="Probst A.J."/>
            <person name="Thomas B.C."/>
            <person name="Singh A."/>
            <person name="Wilkins M.J."/>
            <person name="Karaoz U."/>
            <person name="Brodie E.L."/>
            <person name="Williams K.H."/>
            <person name="Hubbard S.S."/>
            <person name="Banfield J.F."/>
        </authorList>
    </citation>
    <scope>NUCLEOTIDE SEQUENCE [LARGE SCALE GENOMIC DNA]</scope>
</reference>
<evidence type="ECO:0000256" key="3">
    <source>
        <dbReference type="ARBA" id="ARBA00022840"/>
    </source>
</evidence>
<dbReference type="Pfam" id="PF00005">
    <property type="entry name" value="ABC_tran"/>
    <property type="match status" value="1"/>
</dbReference>
<dbReference type="GO" id="GO:0005524">
    <property type="term" value="F:ATP binding"/>
    <property type="evidence" value="ECO:0007669"/>
    <property type="project" value="UniProtKB-KW"/>
</dbReference>
<protein>
    <recommendedName>
        <fullName evidence="4">ABC transporter domain-containing protein</fullName>
    </recommendedName>
</protein>
<dbReference type="EMBL" id="MEWS01000033">
    <property type="protein sequence ID" value="OGC81768.1"/>
    <property type="molecule type" value="Genomic_DNA"/>
</dbReference>
<evidence type="ECO:0000259" key="4">
    <source>
        <dbReference type="PROSITE" id="PS50893"/>
    </source>
</evidence>
<dbReference type="InterPro" id="IPR032823">
    <property type="entry name" value="BCA_ABC_TP_C"/>
</dbReference>
<proteinExistence type="predicted"/>
<dbReference type="PROSITE" id="PS50893">
    <property type="entry name" value="ABC_TRANSPORTER_2"/>
    <property type="match status" value="1"/>
</dbReference>
<evidence type="ECO:0000313" key="6">
    <source>
        <dbReference type="Proteomes" id="UP000177521"/>
    </source>
</evidence>
<evidence type="ECO:0000256" key="1">
    <source>
        <dbReference type="ARBA" id="ARBA00022448"/>
    </source>
</evidence>
<dbReference type="SMART" id="SM00382">
    <property type="entry name" value="AAA"/>
    <property type="match status" value="1"/>
</dbReference>
<evidence type="ECO:0000256" key="2">
    <source>
        <dbReference type="ARBA" id="ARBA00022741"/>
    </source>
</evidence>
<accession>A0A1F4XJG9</accession>
<comment type="caution">
    <text evidence="5">The sequence shown here is derived from an EMBL/GenBank/DDBJ whole genome shotgun (WGS) entry which is preliminary data.</text>
</comment>
<dbReference type="PANTHER" id="PTHR45772:SF9">
    <property type="entry name" value="CONSERVED COMPONENT OF ABC TRANSPORTER FOR NATURAL AMINO ACIDS"/>
    <property type="match status" value="1"/>
</dbReference>
<dbReference type="CDD" id="cd03219">
    <property type="entry name" value="ABC_Mj1267_LivG_branched"/>
    <property type="match status" value="1"/>
</dbReference>
<dbReference type="PANTHER" id="PTHR45772">
    <property type="entry name" value="CONSERVED COMPONENT OF ABC TRANSPORTER FOR NATURAL AMINO ACIDS-RELATED"/>
    <property type="match status" value="1"/>
</dbReference>
<evidence type="ECO:0000313" key="5">
    <source>
        <dbReference type="EMBL" id="OGC81768.1"/>
    </source>
</evidence>
<organism evidence="5 6">
    <name type="scientific">Candidatus Abawacabacteria bacterium RIFCSPHIGHO2_01_FULL_46_8</name>
    <dbReference type="NCBI Taxonomy" id="1817815"/>
    <lineage>
        <taxon>Bacteria</taxon>
        <taxon>Candidatus Abawacaibacteriota</taxon>
    </lineage>
</organism>
<dbReference type="FunFam" id="3.40.50.300:FF:000421">
    <property type="entry name" value="Branched-chain amino acid ABC transporter ATP-binding protein"/>
    <property type="match status" value="1"/>
</dbReference>
<dbReference type="AlphaFoldDB" id="A0A1F4XJG9"/>
<keyword evidence="1" id="KW-0813">Transport</keyword>
<dbReference type="Pfam" id="PF12399">
    <property type="entry name" value="BCA_ABC_TP_C"/>
    <property type="match status" value="1"/>
</dbReference>
<keyword evidence="3" id="KW-0067">ATP-binding</keyword>
<dbReference type="GO" id="GO:0016887">
    <property type="term" value="F:ATP hydrolysis activity"/>
    <property type="evidence" value="ECO:0007669"/>
    <property type="project" value="InterPro"/>
</dbReference>
<dbReference type="InterPro" id="IPR027417">
    <property type="entry name" value="P-loop_NTPase"/>
</dbReference>
<dbReference type="Proteomes" id="UP000177521">
    <property type="component" value="Unassembled WGS sequence"/>
</dbReference>
<name>A0A1F4XJG9_9BACT</name>
<feature type="domain" description="ABC transporter" evidence="4">
    <location>
        <begin position="12"/>
        <end position="258"/>
    </location>
</feature>
<dbReference type="InterPro" id="IPR003593">
    <property type="entry name" value="AAA+_ATPase"/>
</dbReference>
<dbReference type="InterPro" id="IPR003439">
    <property type="entry name" value="ABC_transporter-like_ATP-bd"/>
</dbReference>
<dbReference type="SUPFAM" id="SSF52540">
    <property type="entry name" value="P-loop containing nucleoside triphosphate hydrolases"/>
    <property type="match status" value="1"/>
</dbReference>
<dbReference type="GO" id="GO:0005886">
    <property type="term" value="C:plasma membrane"/>
    <property type="evidence" value="ECO:0007669"/>
    <property type="project" value="TreeGrafter"/>
</dbReference>
<dbReference type="InterPro" id="IPR051120">
    <property type="entry name" value="ABC_AA/LPS_Transport"/>
</dbReference>
<sequence length="263" mass="28818">MAGGKENIDIILEVREVYKHFGGIAAVDNCSFKVQRGIITGLIGPNGAGKTTVFDLISGFYAAEAGDVLFNNTKITRLQAHQRAGLGIARTFQAMRLFPKMSVLENLLTASNKVNEALHAAIFNLDILRRRQHPDEQQARELLALVGLTDLADEDAENLSYGQQKLTEIIRAMLAGPDLLLLDEPAAGVNPAILKNIVDLMQNFKKAGGTTLLIEHNMRLVMSICDHIIVLDYGKHLAEGSPHYIQSHPEVIEAYLGKRKADA</sequence>
<gene>
    <name evidence="5" type="ORF">A2788_00260</name>
</gene>
<keyword evidence="2" id="KW-0547">Nucleotide-binding</keyword>
<dbReference type="Gene3D" id="3.40.50.300">
    <property type="entry name" value="P-loop containing nucleotide triphosphate hydrolases"/>
    <property type="match status" value="1"/>
</dbReference>